<dbReference type="EMBL" id="JAHQIW010005077">
    <property type="protein sequence ID" value="KAJ1364841.1"/>
    <property type="molecule type" value="Genomic_DNA"/>
</dbReference>
<evidence type="ECO:0000259" key="1">
    <source>
        <dbReference type="Pfam" id="PF17906"/>
    </source>
</evidence>
<evidence type="ECO:0000313" key="3">
    <source>
        <dbReference type="Proteomes" id="UP001196413"/>
    </source>
</evidence>
<gene>
    <name evidence="2" type="ORF">KIN20_025023</name>
</gene>
<evidence type="ECO:0000313" key="2">
    <source>
        <dbReference type="EMBL" id="KAJ1364841.1"/>
    </source>
</evidence>
<proteinExistence type="predicted"/>
<organism evidence="2 3">
    <name type="scientific">Parelaphostrongylus tenuis</name>
    <name type="common">Meningeal worm</name>
    <dbReference type="NCBI Taxonomy" id="148309"/>
    <lineage>
        <taxon>Eukaryota</taxon>
        <taxon>Metazoa</taxon>
        <taxon>Ecdysozoa</taxon>
        <taxon>Nematoda</taxon>
        <taxon>Chromadorea</taxon>
        <taxon>Rhabditida</taxon>
        <taxon>Rhabditina</taxon>
        <taxon>Rhabditomorpha</taxon>
        <taxon>Strongyloidea</taxon>
        <taxon>Metastrongylidae</taxon>
        <taxon>Parelaphostrongylus</taxon>
    </lineage>
</organism>
<name>A0AAD5QXP9_PARTN</name>
<dbReference type="Pfam" id="PF17906">
    <property type="entry name" value="HTH_48"/>
    <property type="match status" value="1"/>
</dbReference>
<reference evidence="2" key="1">
    <citation type="submission" date="2021-06" db="EMBL/GenBank/DDBJ databases">
        <title>Parelaphostrongylus tenuis whole genome reference sequence.</title>
        <authorList>
            <person name="Garwood T.J."/>
            <person name="Larsen P.A."/>
            <person name="Fountain-Jones N.M."/>
            <person name="Garbe J.R."/>
            <person name="Macchietto M.G."/>
            <person name="Kania S.A."/>
            <person name="Gerhold R.W."/>
            <person name="Richards J.E."/>
            <person name="Wolf T.M."/>
        </authorList>
    </citation>
    <scope>NUCLEOTIDE SEQUENCE</scope>
    <source>
        <strain evidence="2">MNPRO001-30</strain>
        <tissue evidence="2">Meninges</tissue>
    </source>
</reference>
<dbReference type="AlphaFoldDB" id="A0AAD5QXP9"/>
<accession>A0AAD5QXP9</accession>
<dbReference type="InterPro" id="IPR041426">
    <property type="entry name" value="Mos1_HTH"/>
</dbReference>
<sequence>MMHEWLLGSNATVASECINLAWGEDTVGKTTVYRWFKKSDEGEESLKDRPRSNRPDVDRQVCLKRLKKIPL</sequence>
<keyword evidence="3" id="KW-1185">Reference proteome</keyword>
<comment type="caution">
    <text evidence="2">The sequence shown here is derived from an EMBL/GenBank/DDBJ whole genome shotgun (WGS) entry which is preliminary data.</text>
</comment>
<protein>
    <recommendedName>
        <fullName evidence="1">Mos1 transposase HTH domain-containing protein</fullName>
    </recommendedName>
</protein>
<dbReference type="Proteomes" id="UP001196413">
    <property type="component" value="Unassembled WGS sequence"/>
</dbReference>
<feature type="domain" description="Mos1 transposase HTH" evidence="1">
    <location>
        <begin position="1"/>
        <end position="38"/>
    </location>
</feature>
<dbReference type="Gene3D" id="1.10.10.1450">
    <property type="match status" value="1"/>
</dbReference>